<proteinExistence type="predicted"/>
<evidence type="ECO:0008006" key="3">
    <source>
        <dbReference type="Google" id="ProtNLM"/>
    </source>
</evidence>
<keyword evidence="2" id="KW-1185">Reference proteome</keyword>
<sequence>MDSKCAVQLLRREGDVNRHSAVLRRFQALLSRDWQVFISHIYREGNYCDDYISSRGHSMSFGLHKFPITDPSLCNWILYDIQGISEPRLVVNEG</sequence>
<dbReference type="Proteomes" id="UP001154282">
    <property type="component" value="Unassembled WGS sequence"/>
</dbReference>
<gene>
    <name evidence="1" type="ORF">LITE_LOCUS27429</name>
</gene>
<evidence type="ECO:0000313" key="2">
    <source>
        <dbReference type="Proteomes" id="UP001154282"/>
    </source>
</evidence>
<accession>A0AAV0M8Y2</accession>
<name>A0AAV0M8Y2_9ROSI</name>
<organism evidence="1 2">
    <name type="scientific">Linum tenue</name>
    <dbReference type="NCBI Taxonomy" id="586396"/>
    <lineage>
        <taxon>Eukaryota</taxon>
        <taxon>Viridiplantae</taxon>
        <taxon>Streptophyta</taxon>
        <taxon>Embryophyta</taxon>
        <taxon>Tracheophyta</taxon>
        <taxon>Spermatophyta</taxon>
        <taxon>Magnoliopsida</taxon>
        <taxon>eudicotyledons</taxon>
        <taxon>Gunneridae</taxon>
        <taxon>Pentapetalae</taxon>
        <taxon>rosids</taxon>
        <taxon>fabids</taxon>
        <taxon>Malpighiales</taxon>
        <taxon>Linaceae</taxon>
        <taxon>Linum</taxon>
    </lineage>
</organism>
<evidence type="ECO:0000313" key="1">
    <source>
        <dbReference type="EMBL" id="CAI0442870.1"/>
    </source>
</evidence>
<reference evidence="1" key="1">
    <citation type="submission" date="2022-08" db="EMBL/GenBank/DDBJ databases">
        <authorList>
            <person name="Gutierrez-Valencia J."/>
        </authorList>
    </citation>
    <scope>NUCLEOTIDE SEQUENCE</scope>
</reference>
<protein>
    <recommendedName>
        <fullName evidence="3">RNase H type-1 domain-containing protein</fullName>
    </recommendedName>
</protein>
<dbReference type="AlphaFoldDB" id="A0AAV0M8Y2"/>
<comment type="caution">
    <text evidence="1">The sequence shown here is derived from an EMBL/GenBank/DDBJ whole genome shotgun (WGS) entry which is preliminary data.</text>
</comment>
<dbReference type="EMBL" id="CAMGYJ010000007">
    <property type="protein sequence ID" value="CAI0442870.1"/>
    <property type="molecule type" value="Genomic_DNA"/>
</dbReference>